<evidence type="ECO:0000256" key="1">
    <source>
        <dbReference type="HAMAP-Rule" id="MF_01245"/>
    </source>
</evidence>
<dbReference type="InterPro" id="IPR040459">
    <property type="entry name" value="MJ1316"/>
</dbReference>
<accession>C9RHK5</accession>
<name>C9RHK5_METVM</name>
<dbReference type="eggNOG" id="arCOG01302">
    <property type="taxonomic scope" value="Archaea"/>
</dbReference>
<evidence type="ECO:0000313" key="4">
    <source>
        <dbReference type="Proteomes" id="UP000002063"/>
    </source>
</evidence>
<dbReference type="RefSeq" id="WP_015733277.1">
    <property type="nucleotide sequence ID" value="NC_013407.1"/>
</dbReference>
<dbReference type="STRING" id="579137.Metvu_1199"/>
<feature type="domain" description="MJ1316 RNA cyclic group end recognition" evidence="2">
    <location>
        <begin position="2"/>
        <end position="76"/>
    </location>
</feature>
<organism evidence="3 4">
    <name type="scientific">Methanocaldococcus vulcanius (strain ATCC 700851 / DSM 12094 / M7)</name>
    <name type="common">Methanococcus vulcanius</name>
    <dbReference type="NCBI Taxonomy" id="579137"/>
    <lineage>
        <taxon>Archaea</taxon>
        <taxon>Methanobacteriati</taxon>
        <taxon>Methanobacteriota</taxon>
        <taxon>Methanomada group</taxon>
        <taxon>Methanococci</taxon>
        <taxon>Methanococcales</taxon>
        <taxon>Methanocaldococcaceae</taxon>
        <taxon>Methanocaldococcus</taxon>
    </lineage>
</organism>
<dbReference type="Proteomes" id="UP000002063">
    <property type="component" value="Chromosome"/>
</dbReference>
<dbReference type="HAMAP" id="MF_01245">
    <property type="entry name" value="UPF0248"/>
    <property type="match status" value="1"/>
</dbReference>
<proteinExistence type="inferred from homology"/>
<dbReference type="Pfam" id="PF04457">
    <property type="entry name" value="MJ1316"/>
    <property type="match status" value="1"/>
</dbReference>
<dbReference type="AlphaFoldDB" id="C9RHK5"/>
<protein>
    <recommendedName>
        <fullName evidence="1">UPF0248 protein Metvu_1199</fullName>
    </recommendedName>
</protein>
<keyword evidence="4" id="KW-1185">Reference proteome</keyword>
<dbReference type="OrthoDB" id="14794at2157"/>
<sequence length="79" mass="9445">MTLKDILNKILWHPKYKKEEFELVILHRGAKNNKKVIPLENVDIKGSYIVYEDTYIPLHRILMIRKKGRGDVIYSKHEL</sequence>
<dbReference type="EMBL" id="CP001787">
    <property type="protein sequence ID" value="ACX73057.1"/>
    <property type="molecule type" value="Genomic_DNA"/>
</dbReference>
<evidence type="ECO:0000259" key="2">
    <source>
        <dbReference type="Pfam" id="PF04457"/>
    </source>
</evidence>
<dbReference type="KEGG" id="mvu:Metvu_1199"/>
<reference evidence="3" key="1">
    <citation type="submission" date="2009-10" db="EMBL/GenBank/DDBJ databases">
        <title>Complete sequence of chromosome of Methanocaldococcus vulcanius M7.</title>
        <authorList>
            <consortium name="US DOE Joint Genome Institute"/>
            <person name="Lucas S."/>
            <person name="Copeland A."/>
            <person name="Lapidus A."/>
            <person name="Glavina del Rio T."/>
            <person name="Dalin E."/>
            <person name="Tice H."/>
            <person name="Bruce D."/>
            <person name="Goodwin L."/>
            <person name="Pitluck S."/>
            <person name="Lcollab F.I."/>
            <person name="Brettin T."/>
            <person name="Detter J.C."/>
            <person name="Han C."/>
            <person name="Tapia R."/>
            <person name="Kuske C.R."/>
            <person name="Schmutz J."/>
            <person name="Larimer F."/>
            <person name="Land M."/>
            <person name="Hauser L."/>
            <person name="Kyrpides N."/>
            <person name="Ovchinikova G."/>
            <person name="Sieprawska-Lupa M."/>
            <person name="Whitman W.B."/>
            <person name="Woyke T."/>
        </authorList>
    </citation>
    <scope>NUCLEOTIDE SEQUENCE [LARGE SCALE GENOMIC DNA]</scope>
    <source>
        <strain evidence="3">M7</strain>
    </source>
</reference>
<dbReference type="InterPro" id="IPR007547">
    <property type="entry name" value="UPF0248"/>
</dbReference>
<gene>
    <name evidence="3" type="ordered locus">Metvu_1199</name>
</gene>
<dbReference type="GeneID" id="8513539"/>
<comment type="similarity">
    <text evidence="1">Belongs to the UPF0248 family.</text>
</comment>
<evidence type="ECO:0000313" key="3">
    <source>
        <dbReference type="EMBL" id="ACX73057.1"/>
    </source>
</evidence>
<dbReference type="NCBIfam" id="NF003272">
    <property type="entry name" value="PRK04257.1"/>
    <property type="match status" value="1"/>
</dbReference>
<dbReference type="HOGENOM" id="CLU_172276_3_1_2"/>